<evidence type="ECO:0000313" key="2">
    <source>
        <dbReference type="EMBL" id="NWS63528.1"/>
    </source>
</evidence>
<dbReference type="OrthoDB" id="5823771at2759"/>
<evidence type="ECO:0000256" key="1">
    <source>
        <dbReference type="SAM" id="MobiDB-lite"/>
    </source>
</evidence>
<feature type="compositionally biased region" description="Basic and acidic residues" evidence="1">
    <location>
        <begin position="167"/>
        <end position="208"/>
    </location>
</feature>
<dbReference type="AlphaFoldDB" id="A0A7K5H2E2"/>
<keyword evidence="3" id="KW-1185">Reference proteome</keyword>
<feature type="region of interest" description="Disordered" evidence="1">
    <location>
        <begin position="1"/>
        <end position="123"/>
    </location>
</feature>
<proteinExistence type="predicted"/>
<feature type="compositionally biased region" description="Basic and acidic residues" evidence="1">
    <location>
        <begin position="1"/>
        <end position="19"/>
    </location>
</feature>
<dbReference type="EMBL" id="VZRC01001108">
    <property type="protein sequence ID" value="NWS63528.1"/>
    <property type="molecule type" value="Genomic_DNA"/>
</dbReference>
<protein>
    <submittedName>
        <fullName evidence="2">GP179 protein</fullName>
    </submittedName>
</protein>
<feature type="non-terminal residue" evidence="2">
    <location>
        <position position="1"/>
    </location>
</feature>
<gene>
    <name evidence="2" type="primary">Gpr179_0</name>
    <name evidence="2" type="ORF">CHUBUR_R15449</name>
</gene>
<feature type="compositionally biased region" description="Basic and acidic residues" evidence="1">
    <location>
        <begin position="75"/>
        <end position="86"/>
    </location>
</feature>
<feature type="compositionally biased region" description="Polar residues" evidence="1">
    <location>
        <begin position="27"/>
        <end position="37"/>
    </location>
</feature>
<feature type="compositionally biased region" description="Low complexity" evidence="1">
    <location>
        <begin position="241"/>
        <end position="256"/>
    </location>
</feature>
<organism evidence="2 3">
    <name type="scientific">Chunga burmeisteri</name>
    <name type="common">Black-legged seriema</name>
    <dbReference type="NCBI Taxonomy" id="1352770"/>
    <lineage>
        <taxon>Eukaryota</taxon>
        <taxon>Metazoa</taxon>
        <taxon>Chordata</taxon>
        <taxon>Craniata</taxon>
        <taxon>Vertebrata</taxon>
        <taxon>Euteleostomi</taxon>
        <taxon>Archelosauria</taxon>
        <taxon>Archosauria</taxon>
        <taxon>Dinosauria</taxon>
        <taxon>Saurischia</taxon>
        <taxon>Theropoda</taxon>
        <taxon>Coelurosauria</taxon>
        <taxon>Aves</taxon>
        <taxon>Neognathae</taxon>
        <taxon>Neoaves</taxon>
        <taxon>Telluraves</taxon>
        <taxon>Australaves</taxon>
        <taxon>Cariamiformes</taxon>
        <taxon>Cariamidae</taxon>
        <taxon>Chunga</taxon>
    </lineage>
</organism>
<dbReference type="Proteomes" id="UP000541181">
    <property type="component" value="Unassembled WGS sequence"/>
</dbReference>
<name>A0A7K5H2E2_9AVES</name>
<accession>A0A7K5H2E2</accession>
<comment type="caution">
    <text evidence="2">The sequence shown here is derived from an EMBL/GenBank/DDBJ whole genome shotgun (WGS) entry which is preliminary data.</text>
</comment>
<feature type="region of interest" description="Disordered" evidence="1">
    <location>
        <begin position="146"/>
        <end position="331"/>
    </location>
</feature>
<reference evidence="2 3" key="1">
    <citation type="submission" date="2019-09" db="EMBL/GenBank/DDBJ databases">
        <title>Bird 10,000 Genomes (B10K) Project - Family phase.</title>
        <authorList>
            <person name="Zhang G."/>
        </authorList>
    </citation>
    <scope>NUCLEOTIDE SEQUENCE [LARGE SCALE GENOMIC DNA]</scope>
    <source>
        <strain evidence="2">B10K-CU-031-22</strain>
    </source>
</reference>
<evidence type="ECO:0000313" key="3">
    <source>
        <dbReference type="Proteomes" id="UP000541181"/>
    </source>
</evidence>
<sequence length="331" mass="34811">AEGMERASRSIHPRDHAEVEQPPAKPITSSTYPSTTDVPRAVAEKPEAEVCPQGAPGVPGGRGALLRQEAIAPGEDGRVPPGREKGSSQPEPLGPGGSRGIERVPARSPSGEMAPAAGGKAGRVVGRQAEVCPGEIQVDSSIKIEICPWEESEGERWGPGRALGKGSNEEEPHRRGEEQGMEKPPAKTEELPKAALEKSGSAEDRRAEVCPWEGGEGERTVRAEICPWDTAPATDKGNGQQGSPRPGEGEEPPSTELAPKHPALPKTSSKQAGTIDSKKADICPWEVEDEPLAKPEICPWVEPTATGKERLSQDTCGTSEGENKPGSGGLE</sequence>
<feature type="non-terminal residue" evidence="2">
    <location>
        <position position="331"/>
    </location>
</feature>
<feature type="compositionally biased region" description="Low complexity" evidence="1">
    <location>
        <begin position="114"/>
        <end position="123"/>
    </location>
</feature>